<dbReference type="InterPro" id="IPR036691">
    <property type="entry name" value="Endo/exonu/phosph_ase_sf"/>
</dbReference>
<dbReference type="GO" id="GO:0003824">
    <property type="term" value="F:catalytic activity"/>
    <property type="evidence" value="ECO:0007669"/>
    <property type="project" value="InterPro"/>
</dbReference>
<sequence>MDKNTIIVGDLNAKHTIWGSSCNNDRGEDILQMMGHTEFMILNDGTPTHSCFSYNTPEALDISIPLQIFSLNVREPYLTILEVITS</sequence>
<dbReference type="Pfam" id="PF14529">
    <property type="entry name" value="Exo_endo_phos_2"/>
    <property type="match status" value="1"/>
</dbReference>
<keyword evidence="3" id="KW-1185">Reference proteome</keyword>
<evidence type="ECO:0000259" key="1">
    <source>
        <dbReference type="Pfam" id="PF14529"/>
    </source>
</evidence>
<dbReference type="Gene3D" id="3.60.10.10">
    <property type="entry name" value="Endonuclease/exonuclease/phosphatase"/>
    <property type="match status" value="1"/>
</dbReference>
<dbReference type="EMBL" id="BMAO01017895">
    <property type="protein sequence ID" value="GFR19186.1"/>
    <property type="molecule type" value="Genomic_DNA"/>
</dbReference>
<accession>A0A8X6H8F9</accession>
<organism evidence="2 3">
    <name type="scientific">Trichonephila clavata</name>
    <name type="common">Joro spider</name>
    <name type="synonym">Nephila clavata</name>
    <dbReference type="NCBI Taxonomy" id="2740835"/>
    <lineage>
        <taxon>Eukaryota</taxon>
        <taxon>Metazoa</taxon>
        <taxon>Ecdysozoa</taxon>
        <taxon>Arthropoda</taxon>
        <taxon>Chelicerata</taxon>
        <taxon>Arachnida</taxon>
        <taxon>Araneae</taxon>
        <taxon>Araneomorphae</taxon>
        <taxon>Entelegynae</taxon>
        <taxon>Araneoidea</taxon>
        <taxon>Nephilidae</taxon>
        <taxon>Trichonephila</taxon>
    </lineage>
</organism>
<dbReference type="OrthoDB" id="6538096at2759"/>
<name>A0A8X6H8F9_TRICU</name>
<evidence type="ECO:0000313" key="2">
    <source>
        <dbReference type="EMBL" id="GFR19186.1"/>
    </source>
</evidence>
<dbReference type="Proteomes" id="UP000887116">
    <property type="component" value="Unassembled WGS sequence"/>
</dbReference>
<evidence type="ECO:0000313" key="3">
    <source>
        <dbReference type="Proteomes" id="UP000887116"/>
    </source>
</evidence>
<feature type="non-terminal residue" evidence="2">
    <location>
        <position position="86"/>
    </location>
</feature>
<dbReference type="InterPro" id="IPR005135">
    <property type="entry name" value="Endo/exonuclease/phosphatase"/>
</dbReference>
<feature type="domain" description="Endonuclease/exonuclease/phosphatase" evidence="1">
    <location>
        <begin position="4"/>
        <end position="64"/>
    </location>
</feature>
<protein>
    <recommendedName>
        <fullName evidence="1">Endonuclease/exonuclease/phosphatase domain-containing protein</fullName>
    </recommendedName>
</protein>
<comment type="caution">
    <text evidence="2">The sequence shown here is derived from an EMBL/GenBank/DDBJ whole genome shotgun (WGS) entry which is preliminary data.</text>
</comment>
<gene>
    <name evidence="2" type="ORF">TNCT_665951</name>
</gene>
<reference evidence="2" key="1">
    <citation type="submission" date="2020-07" db="EMBL/GenBank/DDBJ databases">
        <title>Multicomponent nature underlies the extraordinary mechanical properties of spider dragline silk.</title>
        <authorList>
            <person name="Kono N."/>
            <person name="Nakamura H."/>
            <person name="Mori M."/>
            <person name="Yoshida Y."/>
            <person name="Ohtoshi R."/>
            <person name="Malay A.D."/>
            <person name="Moran D.A.P."/>
            <person name="Tomita M."/>
            <person name="Numata K."/>
            <person name="Arakawa K."/>
        </authorList>
    </citation>
    <scope>NUCLEOTIDE SEQUENCE</scope>
</reference>
<proteinExistence type="predicted"/>
<dbReference type="SUPFAM" id="SSF56219">
    <property type="entry name" value="DNase I-like"/>
    <property type="match status" value="1"/>
</dbReference>
<dbReference type="AlphaFoldDB" id="A0A8X6H8F9"/>